<dbReference type="PANTHER" id="PTHR15497:SF3">
    <property type="entry name" value="3-HYDROXYANTHRANILATE 3,4-DIOXYGENASE 2"/>
    <property type="match status" value="1"/>
</dbReference>
<reference evidence="10" key="2">
    <citation type="journal article" date="2023" name="IMA Fungus">
        <title>Comparative genomic study of the Penicillium genus elucidates a diverse pangenome and 15 lateral gene transfer events.</title>
        <authorList>
            <person name="Petersen C."/>
            <person name="Sorensen T."/>
            <person name="Nielsen M.R."/>
            <person name="Sondergaard T.E."/>
            <person name="Sorensen J.L."/>
            <person name="Fitzpatrick D.A."/>
            <person name="Frisvad J.C."/>
            <person name="Nielsen K.L."/>
        </authorList>
    </citation>
    <scope>NUCLEOTIDE SEQUENCE</scope>
    <source>
        <strain evidence="10">IBT 15544</strain>
    </source>
</reference>
<evidence type="ECO:0000256" key="1">
    <source>
        <dbReference type="ARBA" id="ARBA00001954"/>
    </source>
</evidence>
<feature type="binding site" evidence="9">
    <location>
        <position position="107"/>
    </location>
    <ligand>
        <name>O2</name>
        <dbReference type="ChEBI" id="CHEBI:15379"/>
    </ligand>
</feature>
<dbReference type="CDD" id="cd06123">
    <property type="entry name" value="cupin_HAO"/>
    <property type="match status" value="1"/>
</dbReference>
<organism evidence="10 11">
    <name type="scientific">Penicillium cinerascens</name>
    <dbReference type="NCBI Taxonomy" id="70096"/>
    <lineage>
        <taxon>Eukaryota</taxon>
        <taxon>Fungi</taxon>
        <taxon>Dikarya</taxon>
        <taxon>Ascomycota</taxon>
        <taxon>Pezizomycotina</taxon>
        <taxon>Eurotiomycetes</taxon>
        <taxon>Eurotiomycetidae</taxon>
        <taxon>Eurotiales</taxon>
        <taxon>Aspergillaceae</taxon>
        <taxon>Penicillium</taxon>
    </lineage>
</organism>
<feature type="binding site" evidence="9">
    <location>
        <position position="117"/>
    </location>
    <ligand>
        <name>Fe cation</name>
        <dbReference type="ChEBI" id="CHEBI:24875"/>
        <note>catalytic</note>
    </ligand>
</feature>
<evidence type="ECO:0000313" key="11">
    <source>
        <dbReference type="Proteomes" id="UP001150904"/>
    </source>
</evidence>
<reference evidence="10" key="1">
    <citation type="submission" date="2022-12" db="EMBL/GenBank/DDBJ databases">
        <authorList>
            <person name="Petersen C."/>
        </authorList>
    </citation>
    <scope>NUCLEOTIDE SEQUENCE</scope>
    <source>
        <strain evidence="10">IBT 15544</strain>
    </source>
</reference>
<keyword evidence="3 9" id="KW-0963">Cytoplasm</keyword>
<proteinExistence type="inferred from homology"/>
<dbReference type="OrthoDB" id="204928at2759"/>
<dbReference type="PANTHER" id="PTHR15497">
    <property type="entry name" value="3-HYDROXYANTHRANILATE 3,4-DIOXYGENASE"/>
    <property type="match status" value="1"/>
</dbReference>
<dbReference type="AlphaFoldDB" id="A0A9W9N2H2"/>
<dbReference type="Gene3D" id="2.60.120.10">
    <property type="entry name" value="Jelly Rolls"/>
    <property type="match status" value="1"/>
</dbReference>
<comment type="cofactor">
    <cofactor evidence="1 9">
        <name>Fe(2+)</name>
        <dbReference type="ChEBI" id="CHEBI:29033"/>
    </cofactor>
</comment>
<keyword evidence="7 9" id="KW-0560">Oxidoreductase</keyword>
<feature type="binding site" evidence="9">
    <location>
        <position position="159"/>
    </location>
    <ligand>
        <name>substrate</name>
    </ligand>
</feature>
<keyword evidence="8 9" id="KW-0408">Iron</keyword>
<dbReference type="GO" id="GO:0019805">
    <property type="term" value="P:quinolinate biosynthetic process"/>
    <property type="evidence" value="ECO:0007669"/>
    <property type="project" value="UniProtKB-UniRule"/>
</dbReference>
<name>A0A9W9N2H2_9EURO</name>
<comment type="catalytic activity">
    <reaction evidence="9">
        <text>3-hydroxyanthranilate + O2 = (2Z,4Z)-2-amino-3-carboxymuconate 6-semialdehyde</text>
        <dbReference type="Rhea" id="RHEA:17953"/>
        <dbReference type="ChEBI" id="CHEBI:15379"/>
        <dbReference type="ChEBI" id="CHEBI:36559"/>
        <dbReference type="ChEBI" id="CHEBI:77612"/>
        <dbReference type="EC" id="1.13.11.6"/>
    </reaction>
</comment>
<dbReference type="EC" id="1.13.11.6" evidence="9"/>
<dbReference type="GO" id="GO:0043420">
    <property type="term" value="P:anthranilate metabolic process"/>
    <property type="evidence" value="ECO:0007669"/>
    <property type="project" value="UniProtKB-UniRule"/>
</dbReference>
<dbReference type="InterPro" id="IPR014710">
    <property type="entry name" value="RmlC-like_jellyroll"/>
</dbReference>
<evidence type="ECO:0000256" key="9">
    <source>
        <dbReference type="HAMAP-Rule" id="MF_03019"/>
    </source>
</evidence>
<evidence type="ECO:0000256" key="6">
    <source>
        <dbReference type="ARBA" id="ARBA00022964"/>
    </source>
</evidence>
<evidence type="ECO:0000256" key="4">
    <source>
        <dbReference type="ARBA" id="ARBA00022642"/>
    </source>
</evidence>
<evidence type="ECO:0000313" key="10">
    <source>
        <dbReference type="EMBL" id="KAJ5211935.1"/>
    </source>
</evidence>
<feature type="binding site" evidence="9">
    <location>
        <position position="155"/>
    </location>
    <ligand>
        <name>Fe cation</name>
        <dbReference type="ChEBI" id="CHEBI:24875"/>
        <note>catalytic</note>
    </ligand>
</feature>
<gene>
    <name evidence="9" type="primary">BNA1</name>
    <name evidence="10" type="ORF">N7498_003581</name>
</gene>
<dbReference type="Pfam" id="PF06052">
    <property type="entry name" value="3-HAO"/>
    <property type="match status" value="1"/>
</dbReference>
<dbReference type="GO" id="GO:0005737">
    <property type="term" value="C:cytoplasm"/>
    <property type="evidence" value="ECO:0007669"/>
    <property type="project" value="UniProtKB-SubCell"/>
</dbReference>
<evidence type="ECO:0000256" key="2">
    <source>
        <dbReference type="ARBA" id="ARBA00002752"/>
    </source>
</evidence>
<comment type="caution">
    <text evidence="10">The sequence shown here is derived from an EMBL/GenBank/DDBJ whole genome shotgun (WGS) entry which is preliminary data.</text>
</comment>
<comment type="caution">
    <text evidence="9">Lacks conserved residue(s) required for the propagation of feature annotation.</text>
</comment>
<dbReference type="Proteomes" id="UP001150904">
    <property type="component" value="Unassembled WGS sequence"/>
</dbReference>
<dbReference type="SUPFAM" id="SSF51182">
    <property type="entry name" value="RmlC-like cupins"/>
    <property type="match status" value="1"/>
</dbReference>
<keyword evidence="4 9" id="KW-0662">Pyridine nucleotide biosynthesis</keyword>
<dbReference type="EMBL" id="JAPQKR010000008">
    <property type="protein sequence ID" value="KAJ5211935.1"/>
    <property type="molecule type" value="Genomic_DNA"/>
</dbReference>
<dbReference type="NCBIfam" id="TIGR03037">
    <property type="entry name" value="anthran_nbaC"/>
    <property type="match status" value="1"/>
</dbReference>
<evidence type="ECO:0000256" key="5">
    <source>
        <dbReference type="ARBA" id="ARBA00022723"/>
    </source>
</evidence>
<keyword evidence="5 9" id="KW-0479">Metal-binding</keyword>
<comment type="pathway">
    <text evidence="9">Cofactor biosynthesis; NAD(+) biosynthesis; quinolinate from L-kynurenine: step 3/3.</text>
</comment>
<protein>
    <recommendedName>
        <fullName evidence="9">3-hydroxyanthranilate 3,4-dioxygenase</fullName>
        <ecNumber evidence="9">1.13.11.6</ecNumber>
    </recommendedName>
    <alternativeName>
        <fullName evidence="9">3-hydroxyanthranilate oxygenase</fullName>
        <shortName evidence="9">3-HAO</shortName>
    </alternativeName>
    <alternativeName>
        <fullName evidence="9">3-hydroxyanthranilic acid dioxygenase</fullName>
        <shortName evidence="9">HAD</shortName>
    </alternativeName>
    <alternativeName>
        <fullName evidence="9">Biosynthesis of nicotinic acid protein 1</fullName>
    </alternativeName>
</protein>
<sequence length="237" mass="26666">MVLSDTSGRAIGWRSGSAGAMPRPYLTEHANAPSKVDADNASLLFRINSVPRYCIMETPSASSVPGPIALSSWLAANADNLKPPINNRCLYSGKDFILMAVGGPNTRNDYHINETEEWFYQIKGEMLLKIVKNGSFRDIVIREGETFLVPANTAHSPRRYKDTIGLVMECTRPAQMIDRIRWYCENEEAHKGTPTIIREEAFYCKDIEEQLKQVVNDWMENEDKRKCGSCGQIAPPH</sequence>
<dbReference type="GO" id="GO:0006569">
    <property type="term" value="P:L-tryptophan catabolic process"/>
    <property type="evidence" value="ECO:0007669"/>
    <property type="project" value="UniProtKB-UniRule"/>
</dbReference>
<dbReference type="InterPro" id="IPR011051">
    <property type="entry name" value="RmlC_Cupin_sf"/>
</dbReference>
<evidence type="ECO:0000256" key="7">
    <source>
        <dbReference type="ARBA" id="ARBA00023002"/>
    </source>
</evidence>
<comment type="similarity">
    <text evidence="9">Belongs to the 3-HAO family.</text>
</comment>
<dbReference type="GO" id="GO:0008198">
    <property type="term" value="F:ferrous iron binding"/>
    <property type="evidence" value="ECO:0007669"/>
    <property type="project" value="UniProtKB-UniRule"/>
</dbReference>
<feature type="binding site" evidence="9">
    <location>
        <position position="111"/>
    </location>
    <ligand>
        <name>Fe cation</name>
        <dbReference type="ChEBI" id="CHEBI:24875"/>
        <note>catalytic</note>
    </ligand>
</feature>
<keyword evidence="11" id="KW-1185">Reference proteome</keyword>
<dbReference type="GO" id="GO:0034354">
    <property type="term" value="P:'de novo' NAD+ biosynthetic process from L-tryptophan"/>
    <property type="evidence" value="ECO:0007669"/>
    <property type="project" value="UniProtKB-UniRule"/>
</dbReference>
<dbReference type="HAMAP" id="MF_00825">
    <property type="entry name" value="3_HAO"/>
    <property type="match status" value="1"/>
</dbReference>
<evidence type="ECO:0000256" key="8">
    <source>
        <dbReference type="ARBA" id="ARBA00023004"/>
    </source>
</evidence>
<feature type="binding site" evidence="9">
    <location>
        <position position="117"/>
    </location>
    <ligand>
        <name>substrate</name>
    </ligand>
</feature>
<dbReference type="GO" id="GO:0000334">
    <property type="term" value="F:3-hydroxyanthranilate 3,4-dioxygenase activity"/>
    <property type="evidence" value="ECO:0007669"/>
    <property type="project" value="UniProtKB-UniRule"/>
</dbReference>
<accession>A0A9W9N2H2</accession>
<comment type="function">
    <text evidence="2 9">Catalyzes the oxidative ring opening of 3-hydroxyanthranilate to 2-amino-3-carboxymuconate semialdehyde, which spontaneously cyclizes to quinolinate.</text>
</comment>
<keyword evidence="6 9" id="KW-0223">Dioxygenase</keyword>
<evidence type="ECO:0000256" key="3">
    <source>
        <dbReference type="ARBA" id="ARBA00022490"/>
    </source>
</evidence>
<dbReference type="FunFam" id="2.60.120.10:FF:000131">
    <property type="entry name" value="3-hydroxyanthranilate 3,4-dioxygenase"/>
    <property type="match status" value="1"/>
</dbReference>
<feature type="binding site" evidence="9">
    <location>
        <position position="169"/>
    </location>
    <ligand>
        <name>substrate</name>
    </ligand>
</feature>
<comment type="subcellular location">
    <subcellularLocation>
        <location evidence="9">Cytoplasm</location>
    </subcellularLocation>
</comment>
<dbReference type="InterPro" id="IPR010329">
    <property type="entry name" value="3hydroanth_dOase"/>
</dbReference>